<comment type="caution">
    <text evidence="2">The sequence shown here is derived from an EMBL/GenBank/DDBJ whole genome shotgun (WGS) entry which is preliminary data.</text>
</comment>
<name>A0A1X2H3Q4_SYNRA</name>
<keyword evidence="1" id="KW-0472">Membrane</keyword>
<keyword evidence="1" id="KW-0812">Transmembrane</keyword>
<evidence type="ECO:0000313" key="2">
    <source>
        <dbReference type="EMBL" id="ORY92008.1"/>
    </source>
</evidence>
<gene>
    <name evidence="2" type="ORF">BCR43DRAFT_497637</name>
</gene>
<dbReference type="Proteomes" id="UP000242180">
    <property type="component" value="Unassembled WGS sequence"/>
</dbReference>
<feature type="transmembrane region" description="Helical" evidence="1">
    <location>
        <begin position="29"/>
        <end position="58"/>
    </location>
</feature>
<sequence length="77" mass="9121">MSLFERGFYILLLSFNHLSSSRNRQQLRAYLSIIIIFANSSCYFFALFFFGSVLVVYLSSPSFSFLFSLHYRFCFLQ</sequence>
<evidence type="ECO:0000256" key="1">
    <source>
        <dbReference type="SAM" id="Phobius"/>
    </source>
</evidence>
<dbReference type="AlphaFoldDB" id="A0A1X2H3Q4"/>
<keyword evidence="1" id="KW-1133">Transmembrane helix</keyword>
<dbReference type="InParanoid" id="A0A1X2H3Q4"/>
<protein>
    <submittedName>
        <fullName evidence="2">Uncharacterized protein</fullName>
    </submittedName>
</protein>
<proteinExistence type="predicted"/>
<accession>A0A1X2H3Q4</accession>
<dbReference type="EMBL" id="MCGN01000010">
    <property type="protein sequence ID" value="ORY92008.1"/>
    <property type="molecule type" value="Genomic_DNA"/>
</dbReference>
<keyword evidence="3" id="KW-1185">Reference proteome</keyword>
<organism evidence="2 3">
    <name type="scientific">Syncephalastrum racemosum</name>
    <name type="common">Filamentous fungus</name>
    <dbReference type="NCBI Taxonomy" id="13706"/>
    <lineage>
        <taxon>Eukaryota</taxon>
        <taxon>Fungi</taxon>
        <taxon>Fungi incertae sedis</taxon>
        <taxon>Mucoromycota</taxon>
        <taxon>Mucoromycotina</taxon>
        <taxon>Mucoromycetes</taxon>
        <taxon>Mucorales</taxon>
        <taxon>Syncephalastraceae</taxon>
        <taxon>Syncephalastrum</taxon>
    </lineage>
</organism>
<reference evidence="2 3" key="1">
    <citation type="submission" date="2016-07" db="EMBL/GenBank/DDBJ databases">
        <title>Pervasive Adenine N6-methylation of Active Genes in Fungi.</title>
        <authorList>
            <consortium name="DOE Joint Genome Institute"/>
            <person name="Mondo S.J."/>
            <person name="Dannebaum R.O."/>
            <person name="Kuo R.C."/>
            <person name="Labutti K."/>
            <person name="Haridas S."/>
            <person name="Kuo A."/>
            <person name="Salamov A."/>
            <person name="Ahrendt S.R."/>
            <person name="Lipzen A."/>
            <person name="Sullivan W."/>
            <person name="Andreopoulos W.B."/>
            <person name="Clum A."/>
            <person name="Lindquist E."/>
            <person name="Daum C."/>
            <person name="Ramamoorthy G.K."/>
            <person name="Gryganskyi A."/>
            <person name="Culley D."/>
            <person name="Magnuson J.K."/>
            <person name="James T.Y."/>
            <person name="O'Malley M.A."/>
            <person name="Stajich J.E."/>
            <person name="Spatafora J.W."/>
            <person name="Visel A."/>
            <person name="Grigoriev I.V."/>
        </authorList>
    </citation>
    <scope>NUCLEOTIDE SEQUENCE [LARGE SCALE GENOMIC DNA]</scope>
    <source>
        <strain evidence="2 3">NRRL 2496</strain>
    </source>
</reference>
<evidence type="ECO:0000313" key="3">
    <source>
        <dbReference type="Proteomes" id="UP000242180"/>
    </source>
</evidence>